<dbReference type="InterPro" id="IPR036985">
    <property type="entry name" value="Transglutaminase-like_sf"/>
</dbReference>
<dbReference type="InterPro" id="IPR036238">
    <property type="entry name" value="Transglutaminase_C_sf"/>
</dbReference>
<comment type="similarity">
    <text evidence="1">Belongs to the transglutaminase superfamily. Transglutaminase family.</text>
</comment>
<dbReference type="Pfam" id="PF01841">
    <property type="entry name" value="Transglut_core"/>
    <property type="match status" value="1"/>
</dbReference>
<dbReference type="InterPro" id="IPR008958">
    <property type="entry name" value="Transglutaminase_C"/>
</dbReference>
<dbReference type="InterPro" id="IPR023608">
    <property type="entry name" value="Transglutaminase_animal"/>
</dbReference>
<proteinExistence type="inferred from homology"/>
<dbReference type="SUPFAM" id="SSF49309">
    <property type="entry name" value="Transglutaminase, two C-terminal domains"/>
    <property type="match status" value="2"/>
</dbReference>
<feature type="active site" evidence="8">
    <location>
        <position position="390"/>
    </location>
</feature>
<evidence type="ECO:0000256" key="3">
    <source>
        <dbReference type="ARBA" id="ARBA00022723"/>
    </source>
</evidence>
<dbReference type="GO" id="GO:0003810">
    <property type="term" value="F:protein-glutamine gamma-glutamyltransferase activity"/>
    <property type="evidence" value="ECO:0007669"/>
    <property type="project" value="UniProtKB-EC"/>
</dbReference>
<evidence type="ECO:0000259" key="11">
    <source>
        <dbReference type="SMART" id="SM00460"/>
    </source>
</evidence>
<gene>
    <name evidence="12" type="ORF">PSYICH_LOCUS9421</name>
</gene>
<keyword evidence="3 9" id="KW-0479">Metal-binding</keyword>
<dbReference type="PIRSF" id="PIRSF000459">
    <property type="entry name" value="TGM_EBP42"/>
    <property type="match status" value="1"/>
</dbReference>
<reference evidence="12" key="1">
    <citation type="submission" date="2022-01" db="EMBL/GenBank/DDBJ databases">
        <authorList>
            <person name="King R."/>
        </authorList>
    </citation>
    <scope>NUCLEOTIDE SEQUENCE</scope>
</reference>
<evidence type="ECO:0000313" key="12">
    <source>
        <dbReference type="EMBL" id="CAH1108987.1"/>
    </source>
</evidence>
<evidence type="ECO:0000256" key="2">
    <source>
        <dbReference type="ARBA" id="ARBA00022679"/>
    </source>
</evidence>
<evidence type="ECO:0000256" key="9">
    <source>
        <dbReference type="PIRSR" id="PIRSR000459-2"/>
    </source>
</evidence>
<dbReference type="SUPFAM" id="SSF54001">
    <property type="entry name" value="Cysteine proteinases"/>
    <property type="match status" value="1"/>
</dbReference>
<dbReference type="FunFam" id="2.60.40.10:FF:000171">
    <property type="entry name" value="protein-glutamine gamma-glutamyltransferase 6"/>
    <property type="match status" value="1"/>
</dbReference>
<evidence type="ECO:0000313" key="13">
    <source>
        <dbReference type="Proteomes" id="UP001153636"/>
    </source>
</evidence>
<accession>A0A9P0CT60</accession>
<keyword evidence="5" id="KW-0012">Acyltransferase</keyword>
<evidence type="ECO:0000256" key="8">
    <source>
        <dbReference type="PIRSR" id="PIRSR000459-1"/>
    </source>
</evidence>
<dbReference type="OrthoDB" id="437511at2759"/>
<dbReference type="InterPro" id="IPR013783">
    <property type="entry name" value="Ig-like_fold"/>
</dbReference>
<evidence type="ECO:0000256" key="10">
    <source>
        <dbReference type="SAM" id="MobiDB-lite"/>
    </source>
</evidence>
<feature type="active site" evidence="8">
    <location>
        <position position="331"/>
    </location>
</feature>
<dbReference type="FunFam" id="2.60.40.10:FF:002167">
    <property type="entry name" value="Transglutaminase, isoform B"/>
    <property type="match status" value="1"/>
</dbReference>
<feature type="binding site" evidence="9">
    <location>
        <position position="455"/>
    </location>
    <ligand>
        <name>Ca(2+)</name>
        <dbReference type="ChEBI" id="CHEBI:29108"/>
    </ligand>
</feature>
<keyword evidence="13" id="KW-1185">Reference proteome</keyword>
<dbReference type="PANTHER" id="PTHR11590:SF69">
    <property type="entry name" value="RE08173P"/>
    <property type="match status" value="1"/>
</dbReference>
<dbReference type="Proteomes" id="UP001153636">
    <property type="component" value="Chromosome 3"/>
</dbReference>
<dbReference type="PANTHER" id="PTHR11590">
    <property type="entry name" value="PROTEIN-GLUTAMINE GAMMA-GLUTAMYLTRANSFERASE"/>
    <property type="match status" value="1"/>
</dbReference>
<dbReference type="SUPFAM" id="SSF81296">
    <property type="entry name" value="E set domains"/>
    <property type="match status" value="1"/>
</dbReference>
<dbReference type="GO" id="GO:0046872">
    <property type="term" value="F:metal ion binding"/>
    <property type="evidence" value="ECO:0007669"/>
    <property type="project" value="UniProtKB-KW"/>
</dbReference>
<dbReference type="InterPro" id="IPR014756">
    <property type="entry name" value="Ig_E-set"/>
</dbReference>
<dbReference type="InterPro" id="IPR001102">
    <property type="entry name" value="Transglutaminase_N"/>
</dbReference>
<comment type="cofactor">
    <cofactor evidence="9">
        <name>Ca(2+)</name>
        <dbReference type="ChEBI" id="CHEBI:29108"/>
    </cofactor>
    <text evidence="9">Binds 1 Ca(2+) ion per subunit.</text>
</comment>
<evidence type="ECO:0000256" key="6">
    <source>
        <dbReference type="ARBA" id="ARBA00024222"/>
    </source>
</evidence>
<dbReference type="Gene3D" id="2.60.40.10">
    <property type="entry name" value="Immunoglobulins"/>
    <property type="match status" value="3"/>
</dbReference>
<dbReference type="Pfam" id="PF00868">
    <property type="entry name" value="Transglut_N"/>
    <property type="match status" value="1"/>
</dbReference>
<dbReference type="EMBL" id="OV651815">
    <property type="protein sequence ID" value="CAH1108987.1"/>
    <property type="molecule type" value="Genomic_DNA"/>
</dbReference>
<evidence type="ECO:0000256" key="4">
    <source>
        <dbReference type="ARBA" id="ARBA00022837"/>
    </source>
</evidence>
<evidence type="ECO:0000256" key="1">
    <source>
        <dbReference type="ARBA" id="ARBA00005968"/>
    </source>
</evidence>
<feature type="binding site" evidence="9">
    <location>
        <position position="508"/>
    </location>
    <ligand>
        <name>Ca(2+)</name>
        <dbReference type="ChEBI" id="CHEBI:29108"/>
    </ligand>
</feature>
<feature type="active site" evidence="8">
    <location>
        <position position="413"/>
    </location>
</feature>
<dbReference type="SMART" id="SM00460">
    <property type="entry name" value="TGc"/>
    <property type="match status" value="1"/>
</dbReference>
<name>A0A9P0CT60_9CUCU</name>
<feature type="binding site" evidence="9">
    <location>
        <position position="503"/>
    </location>
    <ligand>
        <name>Ca(2+)</name>
        <dbReference type="ChEBI" id="CHEBI:29108"/>
    </ligand>
</feature>
<evidence type="ECO:0000256" key="5">
    <source>
        <dbReference type="ARBA" id="ARBA00023315"/>
    </source>
</evidence>
<keyword evidence="4 9" id="KW-0106">Calcium</keyword>
<keyword evidence="2" id="KW-0808">Transferase</keyword>
<protein>
    <recommendedName>
        <fullName evidence="6">protein-glutamine gamma-glutamyltransferase</fullName>
        <ecNumber evidence="6">2.3.2.13</ecNumber>
    </recommendedName>
</protein>
<dbReference type="Gene3D" id="3.90.260.10">
    <property type="entry name" value="Transglutaminase-like"/>
    <property type="match status" value="1"/>
</dbReference>
<organism evidence="12 13">
    <name type="scientific">Psylliodes chrysocephalus</name>
    <dbReference type="NCBI Taxonomy" id="3402493"/>
    <lineage>
        <taxon>Eukaryota</taxon>
        <taxon>Metazoa</taxon>
        <taxon>Ecdysozoa</taxon>
        <taxon>Arthropoda</taxon>
        <taxon>Hexapoda</taxon>
        <taxon>Insecta</taxon>
        <taxon>Pterygota</taxon>
        <taxon>Neoptera</taxon>
        <taxon>Endopterygota</taxon>
        <taxon>Coleoptera</taxon>
        <taxon>Polyphaga</taxon>
        <taxon>Cucujiformia</taxon>
        <taxon>Chrysomeloidea</taxon>
        <taxon>Chrysomelidae</taxon>
        <taxon>Galerucinae</taxon>
        <taxon>Alticini</taxon>
        <taxon>Psylliodes</taxon>
    </lineage>
</organism>
<dbReference type="Pfam" id="PF00927">
    <property type="entry name" value="Transglut_C"/>
    <property type="match status" value="2"/>
</dbReference>
<feature type="domain" description="Transglutaminase-like" evidence="11">
    <location>
        <begin position="323"/>
        <end position="416"/>
    </location>
</feature>
<sequence>MGRFHFPTRCCSGGFSSFRARWSPNADLQLQPMPKPKEADETDESVPAVADEPDILIIRDIDPCIKENGSFHHTSRYEVMQQKFYPKLVVRRGQSFQLDITLNRPYDKKRDGVSFIFFVDGEDKLSHGNGSLIAVPLLSKTEQSLSWNVILDKVNGNVITVQVTTSPDAIVGKWNLEVDTRLIQDGAYSYSWETGIYILFNPWCVDDQVYLKSSEWRDEAILNDVGLIWRGTYNRLRPVIWKYDQFEQDILECSLYLVSVVGKVNVKQRSDPVMTSRALAAAVNSPDDYGAIMGNWSTDHSGGTPPTKWLGSKEILQQYFKKKKPVKYGQCWVFSGVLTTACRAIGIPARTVTNYSSAHDTQNSLTVDYFMDENGSLMEEMASDSVWNFHVWNEVWMDRPDLGSHYGGWQAIDATPQELSDNQYRCGPSSVIAVKQGEILRPYDSNFLFSEVNADKIYWKYAGPTQPLKMLGKDTYGIGKLICTKAPGVFDREDITYTYKYSEKTEDERSTMLKALRQSENLFSRYYLNEEFNDIHFDFKLIDDIKIGQPFSVILSMKNKHKTKEFKIAAKIRVEVVTYTGKVGDNVKTEKFIVAVKPNSIHDIKLEVKYEDYIKRLIDQCAFNVVCLANVEDTNFEYFAQDDFRIRKPDIKIKLRNSPVEETEVTADISVENPLPVYLKKGVFTVEGPGIEGKIKVYTKDSVPPGANAKGEFKFIPPRTGRHTIAAKFVCKQMDDVDGYLIIMVEPKKEQENGTSNTIS</sequence>
<feature type="region of interest" description="Disordered" evidence="10">
    <location>
        <begin position="27"/>
        <end position="46"/>
    </location>
</feature>
<dbReference type="InterPro" id="IPR002931">
    <property type="entry name" value="Transglutaminase-like"/>
</dbReference>
<dbReference type="EC" id="2.3.2.13" evidence="6"/>
<dbReference type="FunFam" id="2.60.40.10:FF:000090">
    <property type="entry name" value="Protein-glutamine gamma-glutamyltransferase 2"/>
    <property type="match status" value="1"/>
</dbReference>
<evidence type="ECO:0000256" key="7">
    <source>
        <dbReference type="ARBA" id="ARBA00051843"/>
    </source>
</evidence>
<dbReference type="FunFam" id="3.90.260.10:FF:000001">
    <property type="entry name" value="Protein-glutamine gamma-glutamyltransferase 2"/>
    <property type="match status" value="1"/>
</dbReference>
<dbReference type="InterPro" id="IPR038765">
    <property type="entry name" value="Papain-like_cys_pep_sf"/>
</dbReference>
<comment type="catalytic activity">
    <reaction evidence="7">
        <text>L-glutaminyl-[protein] + L-lysyl-[protein] = [protein]-L-lysyl-N(6)-5-L-glutamyl-[protein] + NH4(+)</text>
        <dbReference type="Rhea" id="RHEA:54816"/>
        <dbReference type="Rhea" id="RHEA-COMP:9752"/>
        <dbReference type="Rhea" id="RHEA-COMP:10207"/>
        <dbReference type="Rhea" id="RHEA-COMP:14005"/>
        <dbReference type="ChEBI" id="CHEBI:28938"/>
        <dbReference type="ChEBI" id="CHEBI:29969"/>
        <dbReference type="ChEBI" id="CHEBI:30011"/>
        <dbReference type="ChEBI" id="CHEBI:138370"/>
        <dbReference type="EC" id="2.3.2.13"/>
    </reaction>
</comment>
<dbReference type="AlphaFoldDB" id="A0A9P0CT60"/>
<dbReference type="InterPro" id="IPR050779">
    <property type="entry name" value="Transglutaminase"/>
</dbReference>
<feature type="binding site" evidence="9">
    <location>
        <position position="453"/>
    </location>
    <ligand>
        <name>Ca(2+)</name>
        <dbReference type="ChEBI" id="CHEBI:29108"/>
    </ligand>
</feature>